<proteinExistence type="predicted"/>
<accession>A0A091F6K0</accession>
<gene>
    <name evidence="2" type="ORF">N302_16361</name>
</gene>
<dbReference type="STRING" id="85066.A0A091F6K0"/>
<organism evidence="2 3">
    <name type="scientific">Corvus brachyrhynchos</name>
    <name type="common">American crow</name>
    <dbReference type="NCBI Taxonomy" id="85066"/>
    <lineage>
        <taxon>Eukaryota</taxon>
        <taxon>Metazoa</taxon>
        <taxon>Chordata</taxon>
        <taxon>Craniata</taxon>
        <taxon>Vertebrata</taxon>
        <taxon>Euteleostomi</taxon>
        <taxon>Archelosauria</taxon>
        <taxon>Archosauria</taxon>
        <taxon>Dinosauria</taxon>
        <taxon>Saurischia</taxon>
        <taxon>Theropoda</taxon>
        <taxon>Coelurosauria</taxon>
        <taxon>Aves</taxon>
        <taxon>Neognathae</taxon>
        <taxon>Neoaves</taxon>
        <taxon>Telluraves</taxon>
        <taxon>Australaves</taxon>
        <taxon>Passeriformes</taxon>
        <taxon>Corvoidea</taxon>
        <taxon>Corvidae</taxon>
        <taxon>Corvus</taxon>
    </lineage>
</organism>
<dbReference type="GO" id="GO:0051301">
    <property type="term" value="P:cell division"/>
    <property type="evidence" value="ECO:0007669"/>
    <property type="project" value="InterPro"/>
</dbReference>
<dbReference type="PANTHER" id="PTHR15347:SF1">
    <property type="entry name" value="SPERM-ASSOCIATED ANTIGEN 5"/>
    <property type="match status" value="1"/>
</dbReference>
<dbReference type="EMBL" id="KK719555">
    <property type="protein sequence ID" value="KFO64169.1"/>
    <property type="molecule type" value="Genomic_DNA"/>
</dbReference>
<keyword evidence="1" id="KW-0175">Coiled coil</keyword>
<reference evidence="2 3" key="1">
    <citation type="submission" date="2014-04" db="EMBL/GenBank/DDBJ databases">
        <title>Genome evolution of avian class.</title>
        <authorList>
            <person name="Zhang G."/>
            <person name="Li C."/>
        </authorList>
    </citation>
    <scope>NUCLEOTIDE SEQUENCE [LARGE SCALE GENOMIC DNA]</scope>
    <source>
        <strain evidence="2">BGI_N302</strain>
    </source>
</reference>
<dbReference type="GO" id="GO:0051988">
    <property type="term" value="P:regulation of attachment of spindle microtubules to kinetochore"/>
    <property type="evidence" value="ECO:0007669"/>
    <property type="project" value="InterPro"/>
</dbReference>
<dbReference type="InterPro" id="IPR028728">
    <property type="entry name" value="Astrin"/>
</dbReference>
<protein>
    <submittedName>
        <fullName evidence="2">Uncharacterized protein</fullName>
    </submittedName>
</protein>
<name>A0A091F6K0_CORBR</name>
<dbReference type="PANTHER" id="PTHR15347">
    <property type="entry name" value="SPERM-ASSOCIATED ANTIGEN 5"/>
    <property type="match status" value="1"/>
</dbReference>
<sequence>MCRTQLLEVEARLNSTLATLQERVLQHEELMESHQRLRKELNSTKAELDSLQKKRNKVSWCSTDIMESKMRLQELADCLKAAL</sequence>
<feature type="non-terminal residue" evidence="2">
    <location>
        <position position="83"/>
    </location>
</feature>
<keyword evidence="3" id="KW-1185">Reference proteome</keyword>
<evidence type="ECO:0000313" key="2">
    <source>
        <dbReference type="EMBL" id="KFO64169.1"/>
    </source>
</evidence>
<evidence type="ECO:0000256" key="1">
    <source>
        <dbReference type="SAM" id="Coils"/>
    </source>
</evidence>
<dbReference type="AlphaFoldDB" id="A0A091F6K0"/>
<dbReference type="Proteomes" id="UP000052976">
    <property type="component" value="Unassembled WGS sequence"/>
</dbReference>
<evidence type="ECO:0000313" key="3">
    <source>
        <dbReference type="Proteomes" id="UP000052976"/>
    </source>
</evidence>
<feature type="coiled-coil region" evidence="1">
    <location>
        <begin position="17"/>
        <end position="54"/>
    </location>
</feature>